<reference evidence="2" key="1">
    <citation type="journal article" date="2021" name="Proc. Natl. Acad. Sci. U.S.A.">
        <title>A Catalog of Tens of Thousands of Viruses from Human Metagenomes Reveals Hidden Associations with Chronic Diseases.</title>
        <authorList>
            <person name="Tisza M.J."/>
            <person name="Buck C.B."/>
        </authorList>
    </citation>
    <scope>NUCLEOTIDE SEQUENCE</scope>
    <source>
        <strain evidence="2">CtWXg38</strain>
    </source>
</reference>
<accession>A0A8S5PNH1</accession>
<keyword evidence="1" id="KW-0812">Transmembrane</keyword>
<protein>
    <submittedName>
        <fullName evidence="2">Uncharacterized protein</fullName>
    </submittedName>
</protein>
<keyword evidence="1" id="KW-1133">Transmembrane helix</keyword>
<evidence type="ECO:0000313" key="2">
    <source>
        <dbReference type="EMBL" id="DAE07764.1"/>
    </source>
</evidence>
<dbReference type="EMBL" id="BK015455">
    <property type="protein sequence ID" value="DAE07764.1"/>
    <property type="molecule type" value="Genomic_DNA"/>
</dbReference>
<sequence>MHDKHNSNQLYIAHDALPFLLFALNGLNRLFTNY</sequence>
<feature type="transmembrane region" description="Helical" evidence="1">
    <location>
        <begin position="12"/>
        <end position="31"/>
    </location>
</feature>
<organism evidence="2">
    <name type="scientific">Myoviridae sp. ctWXg38</name>
    <dbReference type="NCBI Taxonomy" id="2825119"/>
    <lineage>
        <taxon>Viruses</taxon>
        <taxon>Duplodnaviria</taxon>
        <taxon>Heunggongvirae</taxon>
        <taxon>Uroviricota</taxon>
        <taxon>Caudoviricetes</taxon>
    </lineage>
</organism>
<keyword evidence="1" id="KW-0472">Membrane</keyword>
<evidence type="ECO:0000256" key="1">
    <source>
        <dbReference type="SAM" id="Phobius"/>
    </source>
</evidence>
<proteinExistence type="predicted"/>
<name>A0A8S5PNH1_9CAUD</name>